<dbReference type="PRINTS" id="PR00690">
    <property type="entry name" value="ADHESNFAMILY"/>
</dbReference>
<comment type="similarity">
    <text evidence="5">Belongs to the bacterial solute-binding protein 9 family.</text>
</comment>
<dbReference type="InterPro" id="IPR006129">
    <property type="entry name" value="AdhesinB"/>
</dbReference>
<dbReference type="PROSITE" id="PS51257">
    <property type="entry name" value="PROKAR_LIPOPROTEIN"/>
    <property type="match status" value="1"/>
</dbReference>
<dbReference type="GO" id="GO:0046872">
    <property type="term" value="F:metal ion binding"/>
    <property type="evidence" value="ECO:0007669"/>
    <property type="project" value="UniProtKB-KW"/>
</dbReference>
<evidence type="ECO:0000256" key="2">
    <source>
        <dbReference type="ARBA" id="ARBA00022448"/>
    </source>
</evidence>
<feature type="coiled-coil region" evidence="6">
    <location>
        <begin position="157"/>
        <end position="191"/>
    </location>
</feature>
<dbReference type="Proteomes" id="UP000198778">
    <property type="component" value="Unassembled WGS sequence"/>
</dbReference>
<dbReference type="RefSeq" id="WP_090840926.1">
    <property type="nucleotide sequence ID" value="NZ_FNIL01000001.1"/>
</dbReference>
<evidence type="ECO:0000313" key="7">
    <source>
        <dbReference type="EMBL" id="SDN45120.1"/>
    </source>
</evidence>
<dbReference type="GO" id="GO:0007155">
    <property type="term" value="P:cell adhesion"/>
    <property type="evidence" value="ECO:0007669"/>
    <property type="project" value="InterPro"/>
</dbReference>
<dbReference type="AlphaFoldDB" id="A0A1H0BHL5"/>
<comment type="subcellular location">
    <subcellularLocation>
        <location evidence="1">Cell envelope</location>
    </subcellularLocation>
</comment>
<gene>
    <name evidence="7" type="ORF">SAMN04488053_101888</name>
</gene>
<keyword evidence="3" id="KW-0479">Metal-binding</keyword>
<dbReference type="PANTHER" id="PTHR42953:SF1">
    <property type="entry name" value="METAL-BINDING PROTEIN HI_0362-RELATED"/>
    <property type="match status" value="1"/>
</dbReference>
<dbReference type="GO" id="GO:0030313">
    <property type="term" value="C:cell envelope"/>
    <property type="evidence" value="ECO:0007669"/>
    <property type="project" value="UniProtKB-SubCell"/>
</dbReference>
<evidence type="ECO:0000256" key="5">
    <source>
        <dbReference type="RuleBase" id="RU003512"/>
    </source>
</evidence>
<dbReference type="GO" id="GO:0030001">
    <property type="term" value="P:metal ion transport"/>
    <property type="evidence" value="ECO:0007669"/>
    <property type="project" value="InterPro"/>
</dbReference>
<dbReference type="InterPro" id="IPR006127">
    <property type="entry name" value="ZnuA-like"/>
</dbReference>
<name>A0A1H0BHL5_9BACI</name>
<keyword evidence="2 5" id="KW-0813">Transport</keyword>
<evidence type="ECO:0000256" key="4">
    <source>
        <dbReference type="ARBA" id="ARBA00022729"/>
    </source>
</evidence>
<dbReference type="Gene3D" id="3.40.50.1980">
    <property type="entry name" value="Nitrogenase molybdenum iron protein domain"/>
    <property type="match status" value="2"/>
</dbReference>
<dbReference type="STRING" id="745820.SAMN04488053_101888"/>
<evidence type="ECO:0000313" key="8">
    <source>
        <dbReference type="Proteomes" id="UP000198778"/>
    </source>
</evidence>
<keyword evidence="4" id="KW-0732">Signal</keyword>
<proteinExistence type="inferred from homology"/>
<organism evidence="7 8">
    <name type="scientific">Alkalicoccus daliensis</name>
    <dbReference type="NCBI Taxonomy" id="745820"/>
    <lineage>
        <taxon>Bacteria</taxon>
        <taxon>Bacillati</taxon>
        <taxon>Bacillota</taxon>
        <taxon>Bacilli</taxon>
        <taxon>Bacillales</taxon>
        <taxon>Bacillaceae</taxon>
        <taxon>Alkalicoccus</taxon>
    </lineage>
</organism>
<dbReference type="EMBL" id="FNIL01000001">
    <property type="protein sequence ID" value="SDN45120.1"/>
    <property type="molecule type" value="Genomic_DNA"/>
</dbReference>
<dbReference type="InterPro" id="IPR050492">
    <property type="entry name" value="Bact_metal-bind_prot9"/>
</dbReference>
<evidence type="ECO:0000256" key="1">
    <source>
        <dbReference type="ARBA" id="ARBA00004196"/>
    </source>
</evidence>
<dbReference type="Pfam" id="PF01297">
    <property type="entry name" value="ZnuA"/>
    <property type="match status" value="1"/>
</dbReference>
<protein>
    <submittedName>
        <fullName evidence="7">Iron/zinc/copper transport system substrate-binding protein</fullName>
    </submittedName>
</protein>
<keyword evidence="8" id="KW-1185">Reference proteome</keyword>
<reference evidence="8" key="1">
    <citation type="submission" date="2016-10" db="EMBL/GenBank/DDBJ databases">
        <authorList>
            <person name="Varghese N."/>
            <person name="Submissions S."/>
        </authorList>
    </citation>
    <scope>NUCLEOTIDE SEQUENCE [LARGE SCALE GENOMIC DNA]</scope>
    <source>
        <strain evidence="8">CGMCC 1.10369</strain>
    </source>
</reference>
<accession>A0A1H0BHL5</accession>
<evidence type="ECO:0000256" key="6">
    <source>
        <dbReference type="SAM" id="Coils"/>
    </source>
</evidence>
<dbReference type="InterPro" id="IPR006128">
    <property type="entry name" value="Lipoprotein_PsaA-like"/>
</dbReference>
<dbReference type="PRINTS" id="PR00691">
    <property type="entry name" value="ADHESINB"/>
</dbReference>
<dbReference type="SUPFAM" id="SSF53807">
    <property type="entry name" value="Helical backbone' metal receptor"/>
    <property type="match status" value="1"/>
</dbReference>
<dbReference type="PANTHER" id="PTHR42953">
    <property type="entry name" value="HIGH-AFFINITY ZINC UPTAKE SYSTEM PROTEIN ZNUA-RELATED"/>
    <property type="match status" value="1"/>
</dbReference>
<evidence type="ECO:0000256" key="3">
    <source>
        <dbReference type="ARBA" id="ARBA00022723"/>
    </source>
</evidence>
<sequence length="301" mass="33180">MKKLLPISIAGILFLSACGNDSNDASSAAEADELMVTTSFSVIADMAEAVVGEEGSVDYIVPIGEEPHEYEPVPSNFQKVNDSHVFYVNGLGLEEWLERVVNNAAETEVVELAAGVDEITLVGEDAPDPHAWLSPKNIDVYIDNIVEDLSGRVPEKAEIFEENGEIYKQEAEELTEEIEEMMQEIPEEHRLIVVSENAFKYFGEDFNMDTDGIWEMNSHEEGTTGQMNRIIDVLIEREIPAVFVESTVDNRSMETVADNADISIAGEVFTDAVGAEGSGAETYFDMLRHNAETFADGLTNE</sequence>
<keyword evidence="6" id="KW-0175">Coiled coil</keyword>
<dbReference type="OrthoDB" id="9793396at2"/>